<dbReference type="EC" id="3.2.2.n1" evidence="2"/>
<dbReference type="GO" id="GO:0009691">
    <property type="term" value="P:cytokinin biosynthetic process"/>
    <property type="evidence" value="ECO:0007669"/>
    <property type="project" value="UniProtKB-UniRule"/>
</dbReference>
<dbReference type="InterPro" id="IPR031100">
    <property type="entry name" value="LOG_fam"/>
</dbReference>
<evidence type="ECO:0000313" key="4">
    <source>
        <dbReference type="EMBL" id="SHI76601.1"/>
    </source>
</evidence>
<dbReference type="AlphaFoldDB" id="A0A8G2C863"/>
<dbReference type="RefSeq" id="WP_020002028.1">
    <property type="nucleotide sequence ID" value="NZ_CP192219.1"/>
</dbReference>
<dbReference type="Proteomes" id="UP001568358">
    <property type="component" value="Unassembled WGS sequence"/>
</dbReference>
<evidence type="ECO:0000313" key="5">
    <source>
        <dbReference type="Proteomes" id="UP000184001"/>
    </source>
</evidence>
<dbReference type="InterPro" id="IPR005269">
    <property type="entry name" value="LOG"/>
</dbReference>
<dbReference type="GO" id="GO:0008714">
    <property type="term" value="F:AMP nucleosidase activity"/>
    <property type="evidence" value="ECO:0007669"/>
    <property type="project" value="UniProtKB-EC"/>
</dbReference>
<dbReference type="Gene3D" id="3.40.50.450">
    <property type="match status" value="1"/>
</dbReference>
<dbReference type="SUPFAM" id="SSF102405">
    <property type="entry name" value="MCP/YpsA-like"/>
    <property type="match status" value="1"/>
</dbReference>
<dbReference type="PANTHER" id="PTHR43393">
    <property type="entry name" value="CYTOKININ RIBOSIDE 5'-MONOPHOSPHATE PHOSPHORIBOHYDROLASE"/>
    <property type="match status" value="1"/>
</dbReference>
<evidence type="ECO:0000256" key="2">
    <source>
        <dbReference type="RuleBase" id="RU363015"/>
    </source>
</evidence>
<reference evidence="3 6" key="2">
    <citation type="submission" date="2024-07" db="EMBL/GenBank/DDBJ databases">
        <title>Active virus-host system and metabolic interactions in a Lokiarchaeon culture.</title>
        <authorList>
            <person name="Ponce Toledo R.I."/>
            <person name="Rodrigues Oliveira T."/>
            <person name="Schleper C."/>
        </authorList>
    </citation>
    <scope>NUCLEOTIDE SEQUENCE [LARGE SCALE GENOMIC DNA]</scope>
    <source>
        <strain evidence="3 6">B35</strain>
    </source>
</reference>
<proteinExistence type="inferred from homology"/>
<dbReference type="GO" id="GO:0005829">
    <property type="term" value="C:cytosol"/>
    <property type="evidence" value="ECO:0007669"/>
    <property type="project" value="TreeGrafter"/>
</dbReference>
<dbReference type="Pfam" id="PF03641">
    <property type="entry name" value="Lysine_decarbox"/>
    <property type="match status" value="1"/>
</dbReference>
<evidence type="ECO:0000313" key="3">
    <source>
        <dbReference type="EMBL" id="MEZ6853028.1"/>
    </source>
</evidence>
<evidence type="ECO:0000313" key="6">
    <source>
        <dbReference type="Proteomes" id="UP001568358"/>
    </source>
</evidence>
<evidence type="ECO:0000256" key="1">
    <source>
        <dbReference type="ARBA" id="ARBA00000274"/>
    </source>
</evidence>
<comment type="similarity">
    <text evidence="2">Belongs to the LOG family.</text>
</comment>
<dbReference type="EMBL" id="JBFSOO010000003">
    <property type="protein sequence ID" value="MEZ6853028.1"/>
    <property type="molecule type" value="Genomic_DNA"/>
</dbReference>
<protein>
    <recommendedName>
        <fullName evidence="2">Cytokinin riboside 5'-monophosphate phosphoribohydrolase</fullName>
        <ecNumber evidence="2">3.2.2.n1</ecNumber>
    </recommendedName>
</protein>
<dbReference type="InterPro" id="IPR052341">
    <property type="entry name" value="LOG_family_nucleotidases"/>
</dbReference>
<dbReference type="PANTHER" id="PTHR43393:SF3">
    <property type="entry name" value="LYSINE DECARBOXYLASE-LIKE PROTEIN"/>
    <property type="match status" value="1"/>
</dbReference>
<name>A0A8G2C863_9BACT</name>
<dbReference type="Proteomes" id="UP000184001">
    <property type="component" value="Unassembled WGS sequence"/>
</dbReference>
<keyword evidence="6" id="KW-1185">Reference proteome</keyword>
<keyword evidence="2" id="KW-0203">Cytokinin biosynthesis</keyword>
<sequence>MSTAKQYVIDSLSTQESWRLFRIMSEIVDGIENLNDIPASVSIFGSARTPSDHPMYQEAEEIARLLCEAGFGVITGGGPGIMEAGNKGAQEAGGTSVGLCIHLPMEQGSNPFIDVKCNFKYFFVRKLMFIKYAMAYVVMPGGFGTLDELSEAFVLRQTNKIKPFPIILYKSTFWNGLLDWTREQMVSAGYIGEDELDAMVVLDTPEEVVQYIMSHSPNL</sequence>
<comment type="catalytic activity">
    <reaction evidence="1">
        <text>AMP + H2O = D-ribose 5-phosphate + adenine</text>
        <dbReference type="Rhea" id="RHEA:20129"/>
        <dbReference type="ChEBI" id="CHEBI:15377"/>
        <dbReference type="ChEBI" id="CHEBI:16708"/>
        <dbReference type="ChEBI" id="CHEBI:78346"/>
        <dbReference type="ChEBI" id="CHEBI:456215"/>
        <dbReference type="EC" id="3.2.2.4"/>
    </reaction>
</comment>
<dbReference type="EMBL" id="FQZR01000002">
    <property type="protein sequence ID" value="SHI76601.1"/>
    <property type="molecule type" value="Genomic_DNA"/>
</dbReference>
<accession>A0A8G2C863</accession>
<gene>
    <name evidence="3" type="ORF">AB2Z07_05675</name>
    <name evidence="4" type="ORF">SAMN05660830_00916</name>
</gene>
<reference evidence="4 5" key="1">
    <citation type="submission" date="2016-11" db="EMBL/GenBank/DDBJ databases">
        <authorList>
            <person name="Varghese N."/>
            <person name="Submissions S."/>
        </authorList>
    </citation>
    <scope>NUCLEOTIDE SEQUENCE [LARGE SCALE GENOMIC DNA]</scope>
    <source>
        <strain evidence="4 5">DSM 17919</strain>
    </source>
</reference>
<keyword evidence="2" id="KW-0378">Hydrolase</keyword>
<dbReference type="NCBIfam" id="TIGR00730">
    <property type="entry name" value="Rossman fold protein, TIGR00730 family"/>
    <property type="match status" value="1"/>
</dbReference>
<comment type="caution">
    <text evidence="4">The sequence shown here is derived from an EMBL/GenBank/DDBJ whole genome shotgun (WGS) entry which is preliminary data.</text>
</comment>
<organism evidence="4 5">
    <name type="scientific">Halodesulfovibrio aestuarii</name>
    <dbReference type="NCBI Taxonomy" id="126333"/>
    <lineage>
        <taxon>Bacteria</taxon>
        <taxon>Pseudomonadati</taxon>
        <taxon>Thermodesulfobacteriota</taxon>
        <taxon>Desulfovibrionia</taxon>
        <taxon>Desulfovibrionales</taxon>
        <taxon>Desulfovibrionaceae</taxon>
        <taxon>Halodesulfovibrio</taxon>
    </lineage>
</organism>